<gene>
    <name evidence="1" type="primary">tmem209</name>
    <name evidence="1" type="ORF">EVAR_73029_1</name>
</gene>
<organism evidence="1 2">
    <name type="scientific">Eumeta variegata</name>
    <name type="common">Bagworm moth</name>
    <name type="synonym">Eumeta japonica</name>
    <dbReference type="NCBI Taxonomy" id="151549"/>
    <lineage>
        <taxon>Eukaryota</taxon>
        <taxon>Metazoa</taxon>
        <taxon>Ecdysozoa</taxon>
        <taxon>Arthropoda</taxon>
        <taxon>Hexapoda</taxon>
        <taxon>Insecta</taxon>
        <taxon>Pterygota</taxon>
        <taxon>Neoptera</taxon>
        <taxon>Endopterygota</taxon>
        <taxon>Lepidoptera</taxon>
        <taxon>Glossata</taxon>
        <taxon>Ditrysia</taxon>
        <taxon>Tineoidea</taxon>
        <taxon>Psychidae</taxon>
        <taxon>Oiketicinae</taxon>
        <taxon>Eumeta</taxon>
    </lineage>
</organism>
<keyword evidence="2" id="KW-1185">Reference proteome</keyword>
<comment type="caution">
    <text evidence="1">The sequence shown here is derived from an EMBL/GenBank/DDBJ whole genome shotgun (WGS) entry which is preliminary data.</text>
</comment>
<dbReference type="Pfam" id="PF09786">
    <property type="entry name" value="CytochromB561_N"/>
    <property type="match status" value="1"/>
</dbReference>
<sequence length="100" mass="11352">MGYNKQTIEFVWVPDSRVKRNPITETMPPVAGSILRNDLAKGSCIADYRWNSGSEYHGLKWDEHLPTDSAILFHFVLCLFDTQLMPLPQGGGRPFIVDML</sequence>
<dbReference type="InterPro" id="IPR019176">
    <property type="entry name" value="Cytochrome_B561-rel"/>
</dbReference>
<keyword evidence="1" id="KW-0812">Transmembrane</keyword>
<dbReference type="OrthoDB" id="509821at2759"/>
<dbReference type="GO" id="GO:0016020">
    <property type="term" value="C:membrane"/>
    <property type="evidence" value="ECO:0007669"/>
    <property type="project" value="TreeGrafter"/>
</dbReference>
<dbReference type="STRING" id="151549.A0A4C1T333"/>
<evidence type="ECO:0000313" key="2">
    <source>
        <dbReference type="Proteomes" id="UP000299102"/>
    </source>
</evidence>
<dbReference type="PANTHER" id="PTHR21780">
    <property type="entry name" value="TRANSMEMBRANE PROTEIN 209"/>
    <property type="match status" value="1"/>
</dbReference>
<evidence type="ECO:0000313" key="1">
    <source>
        <dbReference type="EMBL" id="GBP08832.1"/>
    </source>
</evidence>
<protein>
    <submittedName>
        <fullName evidence="1">Transmembrane protein 209</fullName>
    </submittedName>
</protein>
<dbReference type="AlphaFoldDB" id="A0A4C1T333"/>
<accession>A0A4C1T333</accession>
<proteinExistence type="predicted"/>
<dbReference type="PANTHER" id="PTHR21780:SF0">
    <property type="entry name" value="TRANSMEMBRANE PROTEIN 209"/>
    <property type="match status" value="1"/>
</dbReference>
<name>A0A4C1T333_EUMVA</name>
<keyword evidence="1" id="KW-0472">Membrane</keyword>
<dbReference type="Proteomes" id="UP000299102">
    <property type="component" value="Unassembled WGS sequence"/>
</dbReference>
<reference evidence="1 2" key="1">
    <citation type="journal article" date="2019" name="Commun. Biol.">
        <title>The bagworm genome reveals a unique fibroin gene that provides high tensile strength.</title>
        <authorList>
            <person name="Kono N."/>
            <person name="Nakamura H."/>
            <person name="Ohtoshi R."/>
            <person name="Tomita M."/>
            <person name="Numata K."/>
            <person name="Arakawa K."/>
        </authorList>
    </citation>
    <scope>NUCLEOTIDE SEQUENCE [LARGE SCALE GENOMIC DNA]</scope>
</reference>
<dbReference type="EMBL" id="BGZK01004413">
    <property type="protein sequence ID" value="GBP08832.1"/>
    <property type="molecule type" value="Genomic_DNA"/>
</dbReference>